<accession>A0AAV5THS5</accession>
<sequence>MLIPSRKLFTHPPTMRIYAIDAISRSLVFATRCSNTRTESEASSSFMYSRSLGTCRSISPFICLESLDGNAAVLSHLISST</sequence>
<proteinExistence type="predicted"/>
<evidence type="ECO:0000313" key="1">
    <source>
        <dbReference type="EMBL" id="GMS93856.1"/>
    </source>
</evidence>
<protein>
    <submittedName>
        <fullName evidence="1">Uncharacterized protein</fullName>
    </submittedName>
</protein>
<organism evidence="1 2">
    <name type="scientific">Pristionchus entomophagus</name>
    <dbReference type="NCBI Taxonomy" id="358040"/>
    <lineage>
        <taxon>Eukaryota</taxon>
        <taxon>Metazoa</taxon>
        <taxon>Ecdysozoa</taxon>
        <taxon>Nematoda</taxon>
        <taxon>Chromadorea</taxon>
        <taxon>Rhabditida</taxon>
        <taxon>Rhabditina</taxon>
        <taxon>Diplogasteromorpha</taxon>
        <taxon>Diplogasteroidea</taxon>
        <taxon>Neodiplogasteridae</taxon>
        <taxon>Pristionchus</taxon>
    </lineage>
</organism>
<keyword evidence="2" id="KW-1185">Reference proteome</keyword>
<gene>
    <name evidence="1" type="ORF">PENTCL1PPCAC_16031</name>
</gene>
<evidence type="ECO:0000313" key="2">
    <source>
        <dbReference type="Proteomes" id="UP001432027"/>
    </source>
</evidence>
<comment type="caution">
    <text evidence="1">The sequence shown here is derived from an EMBL/GenBank/DDBJ whole genome shotgun (WGS) entry which is preliminary data.</text>
</comment>
<reference evidence="1" key="1">
    <citation type="submission" date="2023-10" db="EMBL/GenBank/DDBJ databases">
        <title>Genome assembly of Pristionchus species.</title>
        <authorList>
            <person name="Yoshida K."/>
            <person name="Sommer R.J."/>
        </authorList>
    </citation>
    <scope>NUCLEOTIDE SEQUENCE</scope>
    <source>
        <strain evidence="1">RS0144</strain>
    </source>
</reference>
<feature type="non-terminal residue" evidence="1">
    <location>
        <position position="81"/>
    </location>
</feature>
<name>A0AAV5THS5_9BILA</name>
<dbReference type="Proteomes" id="UP001432027">
    <property type="component" value="Unassembled WGS sequence"/>
</dbReference>
<dbReference type="EMBL" id="BTSX01000004">
    <property type="protein sequence ID" value="GMS93856.1"/>
    <property type="molecule type" value="Genomic_DNA"/>
</dbReference>
<dbReference type="AlphaFoldDB" id="A0AAV5THS5"/>